<evidence type="ECO:0000313" key="2">
    <source>
        <dbReference type="Proteomes" id="UP000236248"/>
    </source>
</evidence>
<name>A0A2K5AQD7_9ARCH</name>
<dbReference type="Proteomes" id="UP000236248">
    <property type="component" value="Chromosome NCAV"/>
</dbReference>
<keyword evidence="2" id="KW-1185">Reference proteome</keyword>
<dbReference type="AlphaFoldDB" id="A0A2K5AQD7"/>
<dbReference type="KEGG" id="ncv:NCAV_0631"/>
<dbReference type="RefSeq" id="WP_103287385.1">
    <property type="nucleotide sequence ID" value="NZ_LT981265.1"/>
</dbReference>
<evidence type="ECO:0000313" key="1">
    <source>
        <dbReference type="EMBL" id="SPC33819.1"/>
    </source>
</evidence>
<sequence>MSNDVDYDLAKNITEDDASYAIINAKQVVVNMTIYQTAHTTLFAVHTPKELKGLPIIPLPDPSELLDYATDVSISRSVVDAWNIYSLENGATKDETHNNINREISEVTRLAN</sequence>
<proteinExistence type="predicted"/>
<gene>
    <name evidence="1" type="ORF">NCAV_0631</name>
</gene>
<protein>
    <submittedName>
        <fullName evidence="1">Uncharacterized protein</fullName>
    </submittedName>
</protein>
<dbReference type="GeneID" id="41594711"/>
<accession>A0A2K5AQD7</accession>
<dbReference type="EMBL" id="LT981265">
    <property type="protein sequence ID" value="SPC33819.1"/>
    <property type="molecule type" value="Genomic_DNA"/>
</dbReference>
<organism evidence="1 2">
    <name type="scientific">Candidatus Nitrosocaldus cavascurensis</name>
    <dbReference type="NCBI Taxonomy" id="2058097"/>
    <lineage>
        <taxon>Archaea</taxon>
        <taxon>Nitrososphaerota</taxon>
        <taxon>Nitrososphaeria</taxon>
        <taxon>Candidatus Nitrosocaldales</taxon>
        <taxon>Candidatus Nitrosocaldaceae</taxon>
        <taxon>Candidatus Nitrosocaldus</taxon>
    </lineage>
</organism>
<reference evidence="2" key="1">
    <citation type="submission" date="2018-01" db="EMBL/GenBank/DDBJ databases">
        <authorList>
            <person name="Kerou L M."/>
        </authorList>
    </citation>
    <scope>NUCLEOTIDE SEQUENCE [LARGE SCALE GENOMIC DNA]</scope>
    <source>
        <strain evidence="2">SCU2</strain>
    </source>
</reference>